<keyword evidence="5" id="KW-1185">Reference proteome</keyword>
<comment type="similarity">
    <text evidence="3">Belongs to the arginase family.</text>
</comment>
<dbReference type="InterPro" id="IPR006035">
    <property type="entry name" value="Ureohydrolase"/>
</dbReference>
<evidence type="ECO:0000313" key="5">
    <source>
        <dbReference type="Proteomes" id="UP000996601"/>
    </source>
</evidence>
<gene>
    <name evidence="4" type="ORF">GB927_028440</name>
</gene>
<evidence type="ECO:0000256" key="1">
    <source>
        <dbReference type="ARBA" id="ARBA00022723"/>
    </source>
</evidence>
<keyword evidence="2" id="KW-0378">Hydrolase</keyword>
<dbReference type="PROSITE" id="PS51409">
    <property type="entry name" value="ARGINASE_2"/>
    <property type="match status" value="1"/>
</dbReference>
<protein>
    <submittedName>
        <fullName evidence="4">Arginase family protein</fullName>
    </submittedName>
</protein>
<dbReference type="SUPFAM" id="SSF52768">
    <property type="entry name" value="Arginase/deacetylase"/>
    <property type="match status" value="1"/>
</dbReference>
<dbReference type="InterPro" id="IPR023696">
    <property type="entry name" value="Ureohydrolase_dom_sf"/>
</dbReference>
<evidence type="ECO:0000313" key="4">
    <source>
        <dbReference type="EMBL" id="MCQ4633994.1"/>
    </source>
</evidence>
<dbReference type="PANTHER" id="PTHR11358:SF26">
    <property type="entry name" value="GUANIDINO ACID HYDROLASE, MITOCHONDRIAL"/>
    <property type="match status" value="1"/>
</dbReference>
<organism evidence="4 5">
    <name type="scientific">Shinella lacus</name>
    <dbReference type="NCBI Taxonomy" id="2654216"/>
    <lineage>
        <taxon>Bacteria</taxon>
        <taxon>Pseudomonadati</taxon>
        <taxon>Pseudomonadota</taxon>
        <taxon>Alphaproteobacteria</taxon>
        <taxon>Hyphomicrobiales</taxon>
        <taxon>Rhizobiaceae</taxon>
        <taxon>Shinella</taxon>
    </lineage>
</organism>
<accession>A0ABT1RFW7</accession>
<comment type="caution">
    <text evidence="4">The sequence shown here is derived from an EMBL/GenBank/DDBJ whole genome shotgun (WGS) entry which is preliminary data.</text>
</comment>
<dbReference type="EMBL" id="WHSB02000016">
    <property type="protein sequence ID" value="MCQ4633994.1"/>
    <property type="molecule type" value="Genomic_DNA"/>
</dbReference>
<dbReference type="Gene3D" id="3.40.800.10">
    <property type="entry name" value="Ureohydrolase domain"/>
    <property type="match status" value="1"/>
</dbReference>
<evidence type="ECO:0000256" key="3">
    <source>
        <dbReference type="PROSITE-ProRule" id="PRU00742"/>
    </source>
</evidence>
<dbReference type="PANTHER" id="PTHR11358">
    <property type="entry name" value="ARGINASE/AGMATINASE"/>
    <property type="match status" value="1"/>
</dbReference>
<keyword evidence="1" id="KW-0479">Metal-binding</keyword>
<proteinExistence type="inferred from homology"/>
<dbReference type="Pfam" id="PF00491">
    <property type="entry name" value="Arginase"/>
    <property type="match status" value="1"/>
</dbReference>
<name>A0ABT1RFW7_9HYPH</name>
<evidence type="ECO:0000256" key="2">
    <source>
        <dbReference type="ARBA" id="ARBA00022801"/>
    </source>
</evidence>
<dbReference type="Proteomes" id="UP000996601">
    <property type="component" value="Unassembled WGS sequence"/>
</dbReference>
<sequence>MGTQLPLGLVGLPYDANSSFLQGPRLAPDKIREMLRSEHWNLTTEQGVDLDVHAWKDFGDLALGGLNSAQAFQTIEAGIARILRETSSLISLGGDHSVSYPAIKAHAEKHPGLNVLHIDAHADLYSDFQDNPYSHASPFARLMEDGVVHRLVQVGIRTLNAHQKEQARKFGVEIIQMGDW</sequence>
<reference evidence="4" key="1">
    <citation type="submission" date="2021-07" db="EMBL/GenBank/DDBJ databases">
        <title>Shinella sp. nov., a novel member of the genus Shinella from water.</title>
        <authorList>
            <person name="Deng Y."/>
        </authorList>
    </citation>
    <scope>NUCLEOTIDE SEQUENCE</scope>
    <source>
        <strain evidence="4">CPCC 100929</strain>
    </source>
</reference>